<dbReference type="SUPFAM" id="SSF47954">
    <property type="entry name" value="Cyclin-like"/>
    <property type="match status" value="2"/>
</dbReference>
<keyword evidence="10" id="KW-1185">Reference proteome</keyword>
<dbReference type="GO" id="GO:0016538">
    <property type="term" value="F:cyclin-dependent protein serine/threonine kinase regulator activity"/>
    <property type="evidence" value="ECO:0007669"/>
    <property type="project" value="InterPro"/>
</dbReference>
<dbReference type="InterPro" id="IPR013763">
    <property type="entry name" value="Cyclin-like_dom"/>
</dbReference>
<dbReference type="PIRSF" id="PIRSF001771">
    <property type="entry name" value="Cyclin_A_B_D_E"/>
    <property type="match status" value="1"/>
</dbReference>
<dbReference type="Proteomes" id="UP000005408">
    <property type="component" value="Unassembled WGS sequence"/>
</dbReference>
<accession>A0A8W8IT34</accession>
<dbReference type="EnsemblMetazoa" id="G15740.1">
    <property type="protein sequence ID" value="G15740.1:cds"/>
    <property type="gene ID" value="G15740"/>
</dbReference>
<dbReference type="EnsemblMetazoa" id="G15740.2">
    <property type="protein sequence ID" value="G15740.2:cds"/>
    <property type="gene ID" value="G15740"/>
</dbReference>
<dbReference type="Gene3D" id="1.10.472.10">
    <property type="entry name" value="Cyclin-like"/>
    <property type="match status" value="2"/>
</dbReference>
<name>A0A8W8IT34_MAGGI</name>
<keyword evidence="3 5" id="KW-0195">Cyclin</keyword>
<feature type="domain" description="Cyclin C-terminal" evidence="8">
    <location>
        <begin position="308"/>
        <end position="423"/>
    </location>
</feature>
<dbReference type="InterPro" id="IPR006671">
    <property type="entry name" value="Cyclin_N"/>
</dbReference>
<keyword evidence="1" id="KW-0132">Cell division</keyword>
<dbReference type="Pfam" id="PF00134">
    <property type="entry name" value="Cyclin_N"/>
    <property type="match status" value="1"/>
</dbReference>
<dbReference type="InterPro" id="IPR039361">
    <property type="entry name" value="Cyclin"/>
</dbReference>
<keyword evidence="2" id="KW-0498">Mitosis</keyword>
<reference evidence="9" key="1">
    <citation type="submission" date="2022-08" db="UniProtKB">
        <authorList>
            <consortium name="EnsemblMetazoa"/>
        </authorList>
    </citation>
    <scope>IDENTIFICATION</scope>
    <source>
        <strain evidence="9">05x7-T-G4-1.051#20</strain>
    </source>
</reference>
<dbReference type="CDD" id="cd20508">
    <property type="entry name" value="CYCLIN_CCNB3_rpt1"/>
    <property type="match status" value="1"/>
</dbReference>
<dbReference type="SMART" id="SM01332">
    <property type="entry name" value="Cyclin_C"/>
    <property type="match status" value="1"/>
</dbReference>
<evidence type="ECO:0000256" key="2">
    <source>
        <dbReference type="ARBA" id="ARBA00022776"/>
    </source>
</evidence>
<dbReference type="AlphaFoldDB" id="A0A8W8IT34"/>
<feature type="region of interest" description="Disordered" evidence="6">
    <location>
        <begin position="1"/>
        <end position="35"/>
    </location>
</feature>
<proteinExistence type="inferred from homology"/>
<dbReference type="FunFam" id="1.10.472.10:FF:000001">
    <property type="entry name" value="G2/mitotic-specific cyclin"/>
    <property type="match status" value="1"/>
</dbReference>
<dbReference type="InterPro" id="IPR046965">
    <property type="entry name" value="Cyclin_A/B-like"/>
</dbReference>
<dbReference type="InterPro" id="IPR004367">
    <property type="entry name" value="Cyclin_C-dom"/>
</dbReference>
<keyword evidence="4" id="KW-0131">Cell cycle</keyword>
<dbReference type="PANTHER" id="PTHR10177">
    <property type="entry name" value="CYCLINS"/>
    <property type="match status" value="1"/>
</dbReference>
<protein>
    <recommendedName>
        <fullName evidence="11">G2/mitotic-specific cyclin-B3</fullName>
    </recommendedName>
</protein>
<sequence>MNSKKSKGTSLLDVRKSKSGTSSLGQIHQDPKKPVLNVLSNLNGIKRQGDSMMDQKQKRRAAFGDITNAINENNTVKKDAQKKAKPPVGLNIKVTKKKSEKKKTVKTENADPALDDIIQLSQESLVSSSQDSNSSCKSSLTDLSQISTVSEDEKETVPATVDDVDTENLQDTAQCALYAPFIFRYYKERELLFMVPMYMDTQTTLTTNMRAILVDWLVEVQENFELNHETLYLAVKLVDTYLSIRQVPKENLQLVGAASLFVACKFDERCPPLIEDFLYICDDAYRRTEFLEMERTLLKTIGFDIGMPLSYRFLRRYAKCARASMETLTMARYILEMSLMEYEFIKYRESKIASACLLLAMKMKNAGEWSSTLEYYTGYTDKDISGLVRELNAMIACPPKQLTTIRSKYSHSVFYEVAKVPALSEEALTS</sequence>
<organism evidence="9 10">
    <name type="scientific">Magallana gigas</name>
    <name type="common">Pacific oyster</name>
    <name type="synonym">Crassostrea gigas</name>
    <dbReference type="NCBI Taxonomy" id="29159"/>
    <lineage>
        <taxon>Eukaryota</taxon>
        <taxon>Metazoa</taxon>
        <taxon>Spiralia</taxon>
        <taxon>Lophotrochozoa</taxon>
        <taxon>Mollusca</taxon>
        <taxon>Bivalvia</taxon>
        <taxon>Autobranchia</taxon>
        <taxon>Pteriomorphia</taxon>
        <taxon>Ostreida</taxon>
        <taxon>Ostreoidea</taxon>
        <taxon>Ostreidae</taxon>
        <taxon>Magallana</taxon>
    </lineage>
</organism>
<dbReference type="OrthoDB" id="5590282at2759"/>
<evidence type="ECO:0000259" key="8">
    <source>
        <dbReference type="SMART" id="SM01332"/>
    </source>
</evidence>
<feature type="domain" description="Cyclin-like" evidence="7">
    <location>
        <begin position="312"/>
        <end position="393"/>
    </location>
</feature>
<evidence type="ECO:0000256" key="1">
    <source>
        <dbReference type="ARBA" id="ARBA00022618"/>
    </source>
</evidence>
<dbReference type="InterPro" id="IPR036915">
    <property type="entry name" value="Cyclin-like_sf"/>
</dbReference>
<evidence type="ECO:0000259" key="7">
    <source>
        <dbReference type="SMART" id="SM00385"/>
    </source>
</evidence>
<evidence type="ECO:0000313" key="9">
    <source>
        <dbReference type="EnsemblMetazoa" id="G15740.2:cds"/>
    </source>
</evidence>
<evidence type="ECO:0000256" key="4">
    <source>
        <dbReference type="ARBA" id="ARBA00023306"/>
    </source>
</evidence>
<evidence type="ECO:0000256" key="3">
    <source>
        <dbReference type="ARBA" id="ARBA00023127"/>
    </source>
</evidence>
<evidence type="ECO:0008006" key="11">
    <source>
        <dbReference type="Google" id="ProtNLM"/>
    </source>
</evidence>
<dbReference type="GO" id="GO:0044772">
    <property type="term" value="P:mitotic cell cycle phase transition"/>
    <property type="evidence" value="ECO:0007669"/>
    <property type="project" value="InterPro"/>
</dbReference>
<evidence type="ECO:0000256" key="6">
    <source>
        <dbReference type="SAM" id="MobiDB-lite"/>
    </source>
</evidence>
<evidence type="ECO:0000256" key="5">
    <source>
        <dbReference type="RuleBase" id="RU000383"/>
    </source>
</evidence>
<evidence type="ECO:0000313" key="10">
    <source>
        <dbReference type="Proteomes" id="UP000005408"/>
    </source>
</evidence>
<dbReference type="OMA" id="VEPLMWE"/>
<dbReference type="CDD" id="cd20510">
    <property type="entry name" value="CYCLIN_CCNB3_rpt2"/>
    <property type="match status" value="1"/>
</dbReference>
<dbReference type="GO" id="GO:0051301">
    <property type="term" value="P:cell division"/>
    <property type="evidence" value="ECO:0007669"/>
    <property type="project" value="UniProtKB-KW"/>
</dbReference>
<dbReference type="SMART" id="SM00385">
    <property type="entry name" value="CYCLIN"/>
    <property type="match status" value="2"/>
</dbReference>
<comment type="similarity">
    <text evidence="5">Belongs to the cyclin family.</text>
</comment>
<feature type="domain" description="Cyclin-like" evidence="7">
    <location>
        <begin position="215"/>
        <end position="299"/>
    </location>
</feature>
<dbReference type="Pfam" id="PF02984">
    <property type="entry name" value="Cyclin_C"/>
    <property type="match status" value="1"/>
</dbReference>